<reference evidence="7 8" key="1">
    <citation type="submission" date="2024-04" db="EMBL/GenBank/DDBJ databases">
        <title>Aurantiacibacter sp. DGU6 16S ribosomal RNA gene Genome sequencing and assembly.</title>
        <authorList>
            <person name="Park S."/>
        </authorList>
    </citation>
    <scope>NUCLEOTIDE SEQUENCE [LARGE SCALE GENOMIC DNA]</scope>
    <source>
        <strain evidence="7 8">DGU6</strain>
    </source>
</reference>
<evidence type="ECO:0000256" key="1">
    <source>
        <dbReference type="ARBA" id="ARBA00004141"/>
    </source>
</evidence>
<feature type="transmembrane region" description="Helical" evidence="5">
    <location>
        <begin position="108"/>
        <end position="124"/>
    </location>
</feature>
<evidence type="ECO:0000313" key="7">
    <source>
        <dbReference type="EMBL" id="MEL1250390.1"/>
    </source>
</evidence>
<feature type="transmembrane region" description="Helical" evidence="5">
    <location>
        <begin position="173"/>
        <end position="191"/>
    </location>
</feature>
<proteinExistence type="predicted"/>
<evidence type="ECO:0000256" key="5">
    <source>
        <dbReference type="SAM" id="Phobius"/>
    </source>
</evidence>
<keyword evidence="8" id="KW-1185">Reference proteome</keyword>
<protein>
    <submittedName>
        <fullName evidence="7">Ferric reductase-like transmembrane domain-containing protein</fullName>
    </submittedName>
</protein>
<dbReference type="Pfam" id="PF01794">
    <property type="entry name" value="Ferric_reduct"/>
    <property type="match status" value="1"/>
</dbReference>
<evidence type="ECO:0000256" key="4">
    <source>
        <dbReference type="ARBA" id="ARBA00023136"/>
    </source>
</evidence>
<evidence type="ECO:0000259" key="6">
    <source>
        <dbReference type="Pfam" id="PF01794"/>
    </source>
</evidence>
<feature type="transmembrane region" description="Helical" evidence="5">
    <location>
        <begin position="73"/>
        <end position="96"/>
    </location>
</feature>
<keyword evidence="3 5" id="KW-1133">Transmembrane helix</keyword>
<dbReference type="RefSeq" id="WP_341672911.1">
    <property type="nucleotide sequence ID" value="NZ_JBBYHV010000001.1"/>
</dbReference>
<dbReference type="EMBL" id="JBBYHV010000001">
    <property type="protein sequence ID" value="MEL1250390.1"/>
    <property type="molecule type" value="Genomic_DNA"/>
</dbReference>
<evidence type="ECO:0000256" key="2">
    <source>
        <dbReference type="ARBA" id="ARBA00022692"/>
    </source>
</evidence>
<name>A0ABU9IDV2_9SPHN</name>
<evidence type="ECO:0000313" key="8">
    <source>
        <dbReference type="Proteomes" id="UP001497045"/>
    </source>
</evidence>
<comment type="subcellular location">
    <subcellularLocation>
        <location evidence="1">Membrane</location>
        <topology evidence="1">Multi-pass membrane protein</topology>
    </subcellularLocation>
</comment>
<organism evidence="7 8">
    <name type="scientific">Aurantiacibacter gilvus</name>
    <dbReference type="NCBI Taxonomy" id="3139141"/>
    <lineage>
        <taxon>Bacteria</taxon>
        <taxon>Pseudomonadati</taxon>
        <taxon>Pseudomonadota</taxon>
        <taxon>Alphaproteobacteria</taxon>
        <taxon>Sphingomonadales</taxon>
        <taxon>Erythrobacteraceae</taxon>
        <taxon>Aurantiacibacter</taxon>
    </lineage>
</organism>
<feature type="domain" description="Ferric oxidoreductase" evidence="6">
    <location>
        <begin position="43"/>
        <end position="148"/>
    </location>
</feature>
<evidence type="ECO:0000256" key="3">
    <source>
        <dbReference type="ARBA" id="ARBA00022989"/>
    </source>
</evidence>
<feature type="transmembrane region" description="Helical" evidence="5">
    <location>
        <begin position="144"/>
        <end position="161"/>
    </location>
</feature>
<gene>
    <name evidence="7" type="ORF">AAEO60_06870</name>
</gene>
<feature type="transmembrane region" description="Helical" evidence="5">
    <location>
        <begin position="41"/>
        <end position="61"/>
    </location>
</feature>
<dbReference type="Proteomes" id="UP001497045">
    <property type="component" value="Unassembled WGS sequence"/>
</dbReference>
<keyword evidence="4 5" id="KW-0472">Membrane</keyword>
<accession>A0ABU9IDV2</accession>
<comment type="caution">
    <text evidence="7">The sequence shown here is derived from an EMBL/GenBank/DDBJ whole genome shotgun (WGS) entry which is preliminary data.</text>
</comment>
<dbReference type="InterPro" id="IPR013130">
    <property type="entry name" value="Fe3_Rdtase_TM_dom"/>
</dbReference>
<sequence>MNKTWPIVLGLLTSVAAMVAGLLTGTDTLEQWQLAARWTARASFPLFLIPFIASALVRLYPTGWTRALMRNRRWWGLGFAAAFGMHLACLLVNQWLRDNFPPTGPGDPGFYLYLLLLAMVLTSTDTARKRMGRWWKVLHRTGMWGFWVVFVISDYLAVIHGEWPAQSPLTDPYFVVGIAAALSKLAAWRRAKRRRGRLS</sequence>
<keyword evidence="2 5" id="KW-0812">Transmembrane</keyword>